<dbReference type="AlphaFoldDB" id="A0AAV9WVT2"/>
<comment type="caution">
    <text evidence="8">The sequence shown here is derived from an EMBL/GenBank/DDBJ whole genome shotgun (WGS) entry which is preliminary data.</text>
</comment>
<dbReference type="PANTHER" id="PTHR11802:SF113">
    <property type="entry name" value="SERINE CARBOXYPEPTIDASE CTSA-4.1"/>
    <property type="match status" value="1"/>
</dbReference>
<keyword evidence="5" id="KW-0378">Hydrolase</keyword>
<keyword evidence="6" id="KW-0325">Glycoprotein</keyword>
<evidence type="ECO:0000256" key="2">
    <source>
        <dbReference type="ARBA" id="ARBA00012446"/>
    </source>
</evidence>
<gene>
    <name evidence="8" type="ORF">TWF694_004591</name>
</gene>
<reference evidence="8 9" key="1">
    <citation type="submission" date="2019-10" db="EMBL/GenBank/DDBJ databases">
        <authorList>
            <person name="Palmer J.M."/>
        </authorList>
    </citation>
    <scope>NUCLEOTIDE SEQUENCE [LARGE SCALE GENOMIC DNA]</scope>
    <source>
        <strain evidence="8 9">TWF694</strain>
    </source>
</reference>
<evidence type="ECO:0000256" key="3">
    <source>
        <dbReference type="ARBA" id="ARBA00022645"/>
    </source>
</evidence>
<evidence type="ECO:0000256" key="4">
    <source>
        <dbReference type="ARBA" id="ARBA00022670"/>
    </source>
</evidence>
<proteinExistence type="inferred from homology"/>
<dbReference type="InterPro" id="IPR001563">
    <property type="entry name" value="Peptidase_S10"/>
</dbReference>
<dbReference type="SUPFAM" id="SSF53474">
    <property type="entry name" value="alpha/beta-Hydrolases"/>
    <property type="match status" value="1"/>
</dbReference>
<feature type="chain" id="PRO_5043743270" description="carboxypeptidase C" evidence="7">
    <location>
        <begin position="18"/>
        <end position="450"/>
    </location>
</feature>
<evidence type="ECO:0000313" key="9">
    <source>
        <dbReference type="Proteomes" id="UP001365542"/>
    </source>
</evidence>
<dbReference type="Proteomes" id="UP001365542">
    <property type="component" value="Unassembled WGS sequence"/>
</dbReference>
<dbReference type="Gene3D" id="1.10.287.410">
    <property type="match status" value="1"/>
</dbReference>
<dbReference type="PANTHER" id="PTHR11802">
    <property type="entry name" value="SERINE PROTEASE FAMILY S10 SERINE CARBOXYPEPTIDASE"/>
    <property type="match status" value="1"/>
</dbReference>
<keyword evidence="7" id="KW-0732">Signal</keyword>
<dbReference type="Pfam" id="PF00450">
    <property type="entry name" value="Peptidase_S10"/>
    <property type="match status" value="1"/>
</dbReference>
<dbReference type="GO" id="GO:0000324">
    <property type="term" value="C:fungal-type vacuole"/>
    <property type="evidence" value="ECO:0007669"/>
    <property type="project" value="TreeGrafter"/>
</dbReference>
<comment type="similarity">
    <text evidence="1">Belongs to the peptidase S10 family.</text>
</comment>
<dbReference type="PRINTS" id="PR00724">
    <property type="entry name" value="CRBOXYPTASEC"/>
</dbReference>
<feature type="signal peptide" evidence="7">
    <location>
        <begin position="1"/>
        <end position="17"/>
    </location>
</feature>
<evidence type="ECO:0000256" key="5">
    <source>
        <dbReference type="ARBA" id="ARBA00022801"/>
    </source>
</evidence>
<accession>A0AAV9WVT2</accession>
<evidence type="ECO:0000256" key="6">
    <source>
        <dbReference type="ARBA" id="ARBA00023180"/>
    </source>
</evidence>
<keyword evidence="9" id="KW-1185">Reference proteome</keyword>
<evidence type="ECO:0000256" key="1">
    <source>
        <dbReference type="ARBA" id="ARBA00009431"/>
    </source>
</evidence>
<evidence type="ECO:0000256" key="7">
    <source>
        <dbReference type="SAM" id="SignalP"/>
    </source>
</evidence>
<organism evidence="8 9">
    <name type="scientific">Orbilia ellipsospora</name>
    <dbReference type="NCBI Taxonomy" id="2528407"/>
    <lineage>
        <taxon>Eukaryota</taxon>
        <taxon>Fungi</taxon>
        <taxon>Dikarya</taxon>
        <taxon>Ascomycota</taxon>
        <taxon>Pezizomycotina</taxon>
        <taxon>Orbiliomycetes</taxon>
        <taxon>Orbiliales</taxon>
        <taxon>Orbiliaceae</taxon>
        <taxon>Orbilia</taxon>
    </lineage>
</organism>
<keyword evidence="3" id="KW-0121">Carboxypeptidase</keyword>
<dbReference type="InterPro" id="IPR029058">
    <property type="entry name" value="AB_hydrolase_fold"/>
</dbReference>
<protein>
    <recommendedName>
        <fullName evidence="2">carboxypeptidase C</fullName>
        <ecNumber evidence="2">3.4.16.5</ecNumber>
    </recommendedName>
</protein>
<evidence type="ECO:0000313" key="8">
    <source>
        <dbReference type="EMBL" id="KAK6527607.1"/>
    </source>
</evidence>
<sequence>MKSLFILSAFISALVVALPTNDLTDAQVSKRDFTRSKLPKGIVDTQSLGFDKVRQFSGFLNDDAKDKHLFYWFFESRSKPAEDPIIVWFSGGPGVASIIEAFDFGPAALDKNNKPKHKPLSWNNNANLMFIDQPTGAGFSFGKEVGNSVDASKDVVSLLSVFFKQFPEYSKQPVHFTGSSYAGHFVPVFAKEALSQKTINLKSISMGNGIMDPLSQYPSFIPMGCGQGGYPAIYTPERCKELKNLVWPACEKEIKTCYANPKDEGVCLSAFGACEMPLVQNIGMEEGVNVYDLRPNRPEKISELDESIERGMAYLNDPAIATAMGAEGHEFLLEGTLHPGFSLDHMVSVSPDIADILKQIPVLIYAGDADFICNWIGNKATAENIEWAGKSKFNKAEMKPWTVKGKEAGQIKSASGLTFLKVYDANHAVPRSQPEVAYEMMNSFLSGRLA</sequence>
<dbReference type="EC" id="3.4.16.5" evidence="2"/>
<name>A0AAV9WVT2_9PEZI</name>
<dbReference type="GO" id="GO:0004185">
    <property type="term" value="F:serine-type carboxypeptidase activity"/>
    <property type="evidence" value="ECO:0007669"/>
    <property type="project" value="UniProtKB-EC"/>
</dbReference>
<dbReference type="GO" id="GO:0006508">
    <property type="term" value="P:proteolysis"/>
    <property type="evidence" value="ECO:0007669"/>
    <property type="project" value="UniProtKB-KW"/>
</dbReference>
<dbReference type="Gene3D" id="3.40.50.1820">
    <property type="entry name" value="alpha/beta hydrolase"/>
    <property type="match status" value="1"/>
</dbReference>
<keyword evidence="4" id="KW-0645">Protease</keyword>
<dbReference type="EMBL" id="JAVHJO010000015">
    <property type="protein sequence ID" value="KAK6527607.1"/>
    <property type="molecule type" value="Genomic_DNA"/>
</dbReference>